<sequence>MNLKIKKNCWIYG</sequence>
<accession>A0A0K2VI01</accession>
<organism evidence="1">
    <name type="scientific">Lepeophtheirus salmonis</name>
    <name type="common">Salmon louse</name>
    <name type="synonym">Caligus salmonis</name>
    <dbReference type="NCBI Taxonomy" id="72036"/>
    <lineage>
        <taxon>Eukaryota</taxon>
        <taxon>Metazoa</taxon>
        <taxon>Ecdysozoa</taxon>
        <taxon>Arthropoda</taxon>
        <taxon>Crustacea</taxon>
        <taxon>Multicrustacea</taxon>
        <taxon>Hexanauplia</taxon>
        <taxon>Copepoda</taxon>
        <taxon>Siphonostomatoida</taxon>
        <taxon>Caligidae</taxon>
        <taxon>Lepeophtheirus</taxon>
    </lineage>
</organism>
<dbReference type="EMBL" id="HACA01032225">
    <property type="protein sequence ID" value="CDW49586.1"/>
    <property type="molecule type" value="Transcribed_RNA"/>
</dbReference>
<protein>
    <submittedName>
        <fullName evidence="1">Uncharacterized protein</fullName>
    </submittedName>
</protein>
<reference evidence="1" key="1">
    <citation type="submission" date="2014-05" db="EMBL/GenBank/DDBJ databases">
        <authorList>
            <person name="Chronopoulou M."/>
        </authorList>
    </citation>
    <scope>NUCLEOTIDE SEQUENCE</scope>
    <source>
        <tissue evidence="1">Whole organism</tissue>
    </source>
</reference>
<name>A0A0K2VI01_LEPSM</name>
<evidence type="ECO:0000313" key="1">
    <source>
        <dbReference type="EMBL" id="CDW49586.1"/>
    </source>
</evidence>
<proteinExistence type="predicted"/>